<dbReference type="Pfam" id="PF00078">
    <property type="entry name" value="RVT_1"/>
    <property type="match status" value="1"/>
</dbReference>
<comment type="caution">
    <text evidence="3">The sequence shown here is derived from an EMBL/GenBank/DDBJ whole genome shotgun (WGS) entry which is preliminary data.</text>
</comment>
<dbReference type="InterPro" id="IPR043128">
    <property type="entry name" value="Rev_trsase/Diguanyl_cyclase"/>
</dbReference>
<dbReference type="InterPro" id="IPR043502">
    <property type="entry name" value="DNA/RNA_pol_sf"/>
</dbReference>
<evidence type="ECO:0000256" key="1">
    <source>
        <dbReference type="SAM" id="MobiDB-lite"/>
    </source>
</evidence>
<gene>
    <name evidence="3" type="primary">K02A2.6_63</name>
    <name evidence="3" type="ORF">AVEN_256479_1</name>
</gene>
<protein>
    <submittedName>
        <fullName evidence="3">Uncharacterized protein K02A2.6</fullName>
    </submittedName>
</protein>
<dbReference type="OrthoDB" id="6432042at2759"/>
<dbReference type="Gene3D" id="3.30.70.270">
    <property type="match status" value="1"/>
</dbReference>
<dbReference type="InterPro" id="IPR000477">
    <property type="entry name" value="RT_dom"/>
</dbReference>
<dbReference type="Gene3D" id="3.10.10.10">
    <property type="entry name" value="HIV Type 1 Reverse Transcriptase, subunit A, domain 1"/>
    <property type="match status" value="1"/>
</dbReference>
<name>A0A4Y2GZU4_ARAVE</name>
<dbReference type="PANTHER" id="PTHR37984:SF12">
    <property type="entry name" value="RIBONUCLEASE H"/>
    <property type="match status" value="1"/>
</dbReference>
<evidence type="ECO:0000313" key="3">
    <source>
        <dbReference type="EMBL" id="GBM58707.1"/>
    </source>
</evidence>
<dbReference type="Proteomes" id="UP000499080">
    <property type="component" value="Unassembled WGS sequence"/>
</dbReference>
<keyword evidence="4" id="KW-1185">Reference proteome</keyword>
<reference evidence="3 4" key="1">
    <citation type="journal article" date="2019" name="Sci. Rep.">
        <title>Orb-weaving spider Araneus ventricosus genome elucidates the spidroin gene catalogue.</title>
        <authorList>
            <person name="Kono N."/>
            <person name="Nakamura H."/>
            <person name="Ohtoshi R."/>
            <person name="Moran D.A.P."/>
            <person name="Shinohara A."/>
            <person name="Yoshida Y."/>
            <person name="Fujiwara M."/>
            <person name="Mori M."/>
            <person name="Tomita M."/>
            <person name="Arakawa K."/>
        </authorList>
    </citation>
    <scope>NUCLEOTIDE SEQUENCE [LARGE SCALE GENOMIC DNA]</scope>
</reference>
<evidence type="ECO:0000313" key="4">
    <source>
        <dbReference type="Proteomes" id="UP000499080"/>
    </source>
</evidence>
<sequence>MQHNWRREGRDTDSSRQNNLLNSNEINNAEKKRAVLLVVLGILRSLLAPESPSTKSYQDLIKVLKEHFAPTSEIYRSFQFHKRLQYNNETVSSYVTELRQLAEECNFGATFTERLRDQLVCGVKEEALQKRLLAESTFTFKEAFSRAVAAESAAGQDNHIHSQKFNSGNSTNVIRQHSNNNKRYFQKSSSSQSETENAQSADVICYGCGGHHDRSSCKKYSACDEEKFDVAIDKLLDQGVLSAYHTDKNTVNATTNSTVSPTMIPILTELGLPALADGKFFAKIDLAQAYLQIRVDDVSAEAQTIATHRGAFKVNRLQFGVNFAPRLFQNFFEDLLKGIPGVLPYFDEVLIFAATEEQLCKHLRLVLECLSESGIRANKNKCIFKTKL</sequence>
<dbReference type="CDD" id="cd01647">
    <property type="entry name" value="RT_LTR"/>
    <property type="match status" value="1"/>
</dbReference>
<feature type="domain" description="Reverse transcriptase" evidence="2">
    <location>
        <begin position="275"/>
        <end position="384"/>
    </location>
</feature>
<evidence type="ECO:0000259" key="2">
    <source>
        <dbReference type="Pfam" id="PF00078"/>
    </source>
</evidence>
<dbReference type="SUPFAM" id="SSF56672">
    <property type="entry name" value="DNA/RNA polymerases"/>
    <property type="match status" value="1"/>
</dbReference>
<proteinExistence type="predicted"/>
<feature type="region of interest" description="Disordered" evidence="1">
    <location>
        <begin position="1"/>
        <end position="24"/>
    </location>
</feature>
<accession>A0A4Y2GZU4</accession>
<dbReference type="PANTHER" id="PTHR37984">
    <property type="entry name" value="PROTEIN CBG26694"/>
    <property type="match status" value="1"/>
</dbReference>
<feature type="compositionally biased region" description="Basic and acidic residues" evidence="1">
    <location>
        <begin position="1"/>
        <end position="14"/>
    </location>
</feature>
<dbReference type="AlphaFoldDB" id="A0A4Y2GZU4"/>
<organism evidence="3 4">
    <name type="scientific">Araneus ventricosus</name>
    <name type="common">Orbweaver spider</name>
    <name type="synonym">Epeira ventricosa</name>
    <dbReference type="NCBI Taxonomy" id="182803"/>
    <lineage>
        <taxon>Eukaryota</taxon>
        <taxon>Metazoa</taxon>
        <taxon>Ecdysozoa</taxon>
        <taxon>Arthropoda</taxon>
        <taxon>Chelicerata</taxon>
        <taxon>Arachnida</taxon>
        <taxon>Araneae</taxon>
        <taxon>Araneomorphae</taxon>
        <taxon>Entelegynae</taxon>
        <taxon>Araneoidea</taxon>
        <taxon>Araneidae</taxon>
        <taxon>Araneus</taxon>
    </lineage>
</organism>
<dbReference type="EMBL" id="BGPR01001645">
    <property type="protein sequence ID" value="GBM58707.1"/>
    <property type="molecule type" value="Genomic_DNA"/>
</dbReference>
<dbReference type="InterPro" id="IPR050951">
    <property type="entry name" value="Retrovirus_Pol_polyprotein"/>
</dbReference>
<dbReference type="GO" id="GO:0071897">
    <property type="term" value="P:DNA biosynthetic process"/>
    <property type="evidence" value="ECO:0007669"/>
    <property type="project" value="UniProtKB-ARBA"/>
</dbReference>